<evidence type="ECO:0000256" key="4">
    <source>
        <dbReference type="ARBA" id="ARBA00022532"/>
    </source>
</evidence>
<evidence type="ECO:0000256" key="8">
    <source>
        <dbReference type="HAMAP-Rule" id="MF_00212"/>
    </source>
</evidence>
<dbReference type="InterPro" id="IPR006231">
    <property type="entry name" value="MQO"/>
</dbReference>
<proteinExistence type="inferred from homology"/>
<dbReference type="NCBIfam" id="NF003606">
    <property type="entry name" value="PRK05257.2-1"/>
    <property type="match status" value="1"/>
</dbReference>
<comment type="cofactor">
    <cofactor evidence="2 8">
        <name>FAD</name>
        <dbReference type="ChEBI" id="CHEBI:57692"/>
    </cofactor>
</comment>
<organism evidence="10 11">
    <name type="scientific">Cellulomonas marina</name>
    <dbReference type="NCBI Taxonomy" id="988821"/>
    <lineage>
        <taxon>Bacteria</taxon>
        <taxon>Bacillati</taxon>
        <taxon>Actinomycetota</taxon>
        <taxon>Actinomycetes</taxon>
        <taxon>Micrococcales</taxon>
        <taxon>Cellulomonadaceae</taxon>
        <taxon>Cellulomonas</taxon>
    </lineage>
</organism>
<dbReference type="Proteomes" id="UP000199012">
    <property type="component" value="Unassembled WGS sequence"/>
</dbReference>
<dbReference type="GO" id="GO:0008924">
    <property type="term" value="F:L-malate dehydrogenase (quinone) activity"/>
    <property type="evidence" value="ECO:0007669"/>
    <property type="project" value="UniProtKB-UniRule"/>
</dbReference>
<evidence type="ECO:0000256" key="9">
    <source>
        <dbReference type="SAM" id="MobiDB-lite"/>
    </source>
</evidence>
<dbReference type="NCBIfam" id="TIGR01320">
    <property type="entry name" value="mal_quin_oxido"/>
    <property type="match status" value="1"/>
</dbReference>
<evidence type="ECO:0000313" key="10">
    <source>
        <dbReference type="EMBL" id="SFB29688.1"/>
    </source>
</evidence>
<dbReference type="Pfam" id="PF06039">
    <property type="entry name" value="Mqo"/>
    <property type="match status" value="1"/>
</dbReference>
<dbReference type="GO" id="GO:0047545">
    <property type="term" value="F:(S)-2-hydroxyglutarate dehydrogenase activity"/>
    <property type="evidence" value="ECO:0007669"/>
    <property type="project" value="TreeGrafter"/>
</dbReference>
<dbReference type="PANTHER" id="PTHR43104">
    <property type="entry name" value="L-2-HYDROXYGLUTARATE DEHYDROGENASE, MITOCHONDRIAL"/>
    <property type="match status" value="1"/>
</dbReference>
<feature type="region of interest" description="Disordered" evidence="9">
    <location>
        <begin position="463"/>
        <end position="505"/>
    </location>
</feature>
<name>A0A1I0ZZE7_9CELL</name>
<evidence type="ECO:0000256" key="5">
    <source>
        <dbReference type="ARBA" id="ARBA00022630"/>
    </source>
</evidence>
<dbReference type="EMBL" id="FOKA01000013">
    <property type="protein sequence ID" value="SFB29688.1"/>
    <property type="molecule type" value="Genomic_DNA"/>
</dbReference>
<dbReference type="HAMAP" id="MF_00212">
    <property type="entry name" value="MQO"/>
    <property type="match status" value="1"/>
</dbReference>
<evidence type="ECO:0000256" key="2">
    <source>
        <dbReference type="ARBA" id="ARBA00001974"/>
    </source>
</evidence>
<dbReference type="NCBIfam" id="NF003611">
    <property type="entry name" value="PRK05257.3-2"/>
    <property type="match status" value="1"/>
</dbReference>
<keyword evidence="11" id="KW-1185">Reference proteome</keyword>
<keyword evidence="5 8" id="KW-0285">Flavoprotein</keyword>
<dbReference type="SUPFAM" id="SSF51905">
    <property type="entry name" value="FAD/NAD(P)-binding domain"/>
    <property type="match status" value="1"/>
</dbReference>
<evidence type="ECO:0000313" key="11">
    <source>
        <dbReference type="Proteomes" id="UP000199012"/>
    </source>
</evidence>
<dbReference type="STRING" id="988821.SAMN05421867_11325"/>
<evidence type="ECO:0000256" key="1">
    <source>
        <dbReference type="ARBA" id="ARBA00001139"/>
    </source>
</evidence>
<dbReference type="InterPro" id="IPR036188">
    <property type="entry name" value="FAD/NAD-bd_sf"/>
</dbReference>
<dbReference type="EC" id="1.1.5.4" evidence="8"/>
<evidence type="ECO:0000256" key="6">
    <source>
        <dbReference type="ARBA" id="ARBA00022827"/>
    </source>
</evidence>
<comment type="catalytic activity">
    <reaction evidence="1 8">
        <text>(S)-malate + a quinone = a quinol + oxaloacetate</text>
        <dbReference type="Rhea" id="RHEA:46012"/>
        <dbReference type="ChEBI" id="CHEBI:15589"/>
        <dbReference type="ChEBI" id="CHEBI:16452"/>
        <dbReference type="ChEBI" id="CHEBI:24646"/>
        <dbReference type="ChEBI" id="CHEBI:132124"/>
        <dbReference type="EC" id="1.1.5.4"/>
    </reaction>
</comment>
<keyword evidence="7 8" id="KW-0560">Oxidoreductase</keyword>
<evidence type="ECO:0000256" key="3">
    <source>
        <dbReference type="ARBA" id="ARBA00005012"/>
    </source>
</evidence>
<keyword evidence="4 8" id="KW-0816">Tricarboxylic acid cycle</keyword>
<accession>A0A1I0ZZE7</accession>
<dbReference type="UniPathway" id="UPA00223">
    <property type="reaction ID" value="UER01008"/>
</dbReference>
<reference evidence="10 11" key="1">
    <citation type="submission" date="2016-10" db="EMBL/GenBank/DDBJ databases">
        <authorList>
            <person name="de Groot N.N."/>
        </authorList>
    </citation>
    <scope>NUCLEOTIDE SEQUENCE [LARGE SCALE GENOMIC DNA]</scope>
    <source>
        <strain evidence="10 11">CGMCC 4.6945</strain>
    </source>
</reference>
<gene>
    <name evidence="8" type="primary">mqo</name>
    <name evidence="10" type="ORF">SAMN05421867_11325</name>
</gene>
<dbReference type="GO" id="GO:0006099">
    <property type="term" value="P:tricarboxylic acid cycle"/>
    <property type="evidence" value="ECO:0007669"/>
    <property type="project" value="UniProtKB-UniRule"/>
</dbReference>
<protein>
    <recommendedName>
        <fullName evidence="8">Probable malate:quinone oxidoreductase</fullName>
        <ecNumber evidence="8">1.1.5.4</ecNumber>
    </recommendedName>
    <alternativeName>
        <fullName evidence="8">MQO</fullName>
    </alternativeName>
    <alternativeName>
        <fullName evidence="8">Malate dehydrogenase [quinone]</fullName>
    </alternativeName>
</protein>
<dbReference type="AlphaFoldDB" id="A0A1I0ZZE7"/>
<sequence length="505" mass="54235">MDVALVGGGIMSATLAAILSSVEPTWTIRVLEREGEPATESSNAWNNAGTGHAALCELNYTPERADGSIDISKAVVINDEYRLSRELWDHLERSGRLPAGSPFLSVTPHMTFVRGAQNVDYLRRRHRALAAHPSFAGMQFSDDPAQIARWAPLVMEGRGTREPVAATYAPEGTDVDYGALTLLLLDDARRRGAEVRTHAEVTRLKRRREGGWRLTVKDRRWNGGEGSTLDARFVFVGAGGGALRLLQRSGIREAKGYAGFPISGQFLRATDPALTARHQAKVYGKAEIGAPPMSVPHLDTRVVDGRASIMFGPYAGWSMKFLKSGSWTDLIRSVRPDNLWPMVLVGLRNVGLLKYLISEVTAGRTARLRALQAFMPTARDRDWELITAGQRVQVIAPDGVLKFGTELITAADGSIGGLLGASPGASTAVATMVDLLQRCFPDRLAAWTPTLLDLMPTLAGQLPGTRAPRGGVPAGGPATAAGEGDLLTSGDPDVSLHAPDAAVRR</sequence>
<feature type="compositionally biased region" description="Low complexity" evidence="9">
    <location>
        <begin position="463"/>
        <end position="482"/>
    </location>
</feature>
<dbReference type="Gene3D" id="3.50.50.60">
    <property type="entry name" value="FAD/NAD(P)-binding domain"/>
    <property type="match status" value="2"/>
</dbReference>
<comment type="similarity">
    <text evidence="8">Belongs to the MQO family.</text>
</comment>
<dbReference type="PANTHER" id="PTHR43104:SF2">
    <property type="entry name" value="L-2-HYDROXYGLUTARATE DEHYDROGENASE, MITOCHONDRIAL"/>
    <property type="match status" value="1"/>
</dbReference>
<comment type="pathway">
    <text evidence="3 8">Carbohydrate metabolism; tricarboxylic acid cycle; oxaloacetate from (S)-malate (quinone route): step 1/1.</text>
</comment>
<evidence type="ECO:0000256" key="7">
    <source>
        <dbReference type="ARBA" id="ARBA00023002"/>
    </source>
</evidence>
<keyword evidence="6 8" id="KW-0274">FAD</keyword>